<dbReference type="AlphaFoldDB" id="A0A9D5U905"/>
<evidence type="ECO:0000313" key="6">
    <source>
        <dbReference type="Proteomes" id="UP000822993"/>
    </source>
</evidence>
<name>A0A9D5U905_9CELL</name>
<dbReference type="Gene3D" id="1.10.3290.10">
    <property type="entry name" value="Fido-like domain"/>
    <property type="match status" value="1"/>
</dbReference>
<sequence>MTDEGAGRAAPAGVTWPPHGAEVRPWASASRGPREDRMLREITVSLPPLIADLAYVPSAEEAADIERAAVDITRLDAVHGPVLSSFATFLLRTEAVASSRIERHDASLADLARATIGMKAGKDAQVTVAAARAVSRLVDAAGSAGVIELEDLLAAHRTLLKDDPLDGPTAGSLRTVQNWIGGSDWSPRGAVHVPPPPELVPGYMEDLIVFLGREDLPAVAQAAIAHAQFESIHPFTDGNGRIGRALIGAVWRRRGLAPTLVVPVASAMLADTGEYFSRVNAYRAGQVAQFVRYLATSASAAAREARISADNLSELPAAWRGEVRPRAGSAAAAILDRLLDHPVLDGDLARQVAGTSSAAAYEALHRLTEAGVLSQLSTSQRHGVWAATEVLGEIDDLTRRLREG</sequence>
<evidence type="ECO:0000256" key="2">
    <source>
        <dbReference type="PIRSR" id="PIRSR640198-2"/>
    </source>
</evidence>
<accession>A0A9D5U905</accession>
<evidence type="ECO:0000313" key="5">
    <source>
        <dbReference type="EMBL" id="MBE7700378.1"/>
    </source>
</evidence>
<dbReference type="InterPro" id="IPR036597">
    <property type="entry name" value="Fido-like_dom_sf"/>
</dbReference>
<reference evidence="5 6" key="1">
    <citation type="submission" date="2020-08" db="EMBL/GenBank/DDBJ databases">
        <title>A Genomic Blueprint of the Chicken Gut Microbiome.</title>
        <authorList>
            <person name="Gilroy R."/>
            <person name="Ravi A."/>
            <person name="Getino M."/>
            <person name="Pursley I."/>
            <person name="Horton D.L."/>
            <person name="Alikhan N.-F."/>
            <person name="Baker D."/>
            <person name="Gharbi K."/>
            <person name="Hall N."/>
            <person name="Watson M."/>
            <person name="Adriaenssens E.M."/>
            <person name="Foster-Nyarko E."/>
            <person name="Jarju S."/>
            <person name="Secka A."/>
            <person name="Antonio M."/>
            <person name="Oren A."/>
            <person name="Chaudhuri R."/>
            <person name="La Ragione R.M."/>
            <person name="Hildebrand F."/>
            <person name="Pallen M.J."/>
        </authorList>
    </citation>
    <scope>NUCLEOTIDE SEQUENCE [LARGE SCALE GENOMIC DNA]</scope>
    <source>
        <strain evidence="5 6">Sa1BUA8</strain>
    </source>
</reference>
<dbReference type="InterPro" id="IPR003812">
    <property type="entry name" value="Fido"/>
</dbReference>
<keyword evidence="2" id="KW-0547">Nucleotide-binding</keyword>
<dbReference type="PANTHER" id="PTHR13504">
    <property type="entry name" value="FIDO DOMAIN-CONTAINING PROTEIN DDB_G0283145"/>
    <property type="match status" value="1"/>
</dbReference>
<comment type="caution">
    <text evidence="5">The sequence shown here is derived from an EMBL/GenBank/DDBJ whole genome shotgun (WGS) entry which is preliminary data.</text>
</comment>
<feature type="region of interest" description="Disordered" evidence="3">
    <location>
        <begin position="1"/>
        <end position="34"/>
    </location>
</feature>
<dbReference type="InterPro" id="IPR040198">
    <property type="entry name" value="Fido_containing"/>
</dbReference>
<feature type="domain" description="Fido" evidence="4">
    <location>
        <begin position="147"/>
        <end position="296"/>
    </location>
</feature>
<keyword evidence="2" id="KW-0067">ATP-binding</keyword>
<evidence type="ECO:0000259" key="4">
    <source>
        <dbReference type="PROSITE" id="PS51459"/>
    </source>
</evidence>
<dbReference type="PROSITE" id="PS51459">
    <property type="entry name" value="FIDO"/>
    <property type="match status" value="1"/>
</dbReference>
<proteinExistence type="predicted"/>
<gene>
    <name evidence="5" type="ORF">H9623_08680</name>
</gene>
<dbReference type="RefSeq" id="WP_193719663.1">
    <property type="nucleotide sequence ID" value="NZ_JACSPN010000009.1"/>
</dbReference>
<dbReference type="GO" id="GO:0005524">
    <property type="term" value="F:ATP binding"/>
    <property type="evidence" value="ECO:0007669"/>
    <property type="project" value="UniProtKB-KW"/>
</dbReference>
<dbReference type="PANTHER" id="PTHR13504:SF38">
    <property type="entry name" value="FIDO DOMAIN-CONTAINING PROTEIN"/>
    <property type="match status" value="1"/>
</dbReference>
<feature type="binding site" evidence="2">
    <location>
        <begin position="237"/>
        <end position="244"/>
    </location>
    <ligand>
        <name>ATP</name>
        <dbReference type="ChEBI" id="CHEBI:30616"/>
    </ligand>
</feature>
<dbReference type="SUPFAM" id="SSF140931">
    <property type="entry name" value="Fic-like"/>
    <property type="match status" value="1"/>
</dbReference>
<dbReference type="EMBL" id="JACSPN010000009">
    <property type="protein sequence ID" value="MBE7700378.1"/>
    <property type="molecule type" value="Genomic_DNA"/>
</dbReference>
<dbReference type="Pfam" id="PF02661">
    <property type="entry name" value="Fic"/>
    <property type="match status" value="1"/>
</dbReference>
<feature type="active site" evidence="1">
    <location>
        <position position="233"/>
    </location>
</feature>
<evidence type="ECO:0000256" key="3">
    <source>
        <dbReference type="SAM" id="MobiDB-lite"/>
    </source>
</evidence>
<protein>
    <submittedName>
        <fullName evidence="5">Fic family protein</fullName>
    </submittedName>
</protein>
<evidence type="ECO:0000256" key="1">
    <source>
        <dbReference type="PIRSR" id="PIRSR640198-1"/>
    </source>
</evidence>
<keyword evidence="6" id="KW-1185">Reference proteome</keyword>
<dbReference type="Proteomes" id="UP000822993">
    <property type="component" value="Unassembled WGS sequence"/>
</dbReference>
<organism evidence="5 6">
    <name type="scientific">Oerskovia douganii</name>
    <dbReference type="NCBI Taxonomy" id="2762210"/>
    <lineage>
        <taxon>Bacteria</taxon>
        <taxon>Bacillati</taxon>
        <taxon>Actinomycetota</taxon>
        <taxon>Actinomycetes</taxon>
        <taxon>Micrococcales</taxon>
        <taxon>Cellulomonadaceae</taxon>
        <taxon>Oerskovia</taxon>
    </lineage>
</organism>